<dbReference type="Proteomes" id="UP000595038">
    <property type="component" value="Chromosome"/>
</dbReference>
<dbReference type="AlphaFoldDB" id="A0AB37GF63"/>
<gene>
    <name evidence="1" type="ORF">I6G80_14785</name>
</gene>
<evidence type="ECO:0008006" key="3">
    <source>
        <dbReference type="Google" id="ProtNLM"/>
    </source>
</evidence>
<dbReference type="EMBL" id="CP065647">
    <property type="protein sequence ID" value="QPR71108.1"/>
    <property type="molecule type" value="Genomic_DNA"/>
</dbReference>
<accession>A0AB37GF63</accession>
<dbReference type="InterPro" id="IPR047705">
    <property type="entry name" value="AimR-like"/>
</dbReference>
<sequence>MVKELELKNFLKNKCEEERGLEKELARIAGYSNSSGFHHFIYNEKKEMDNIQGIIDVIQKISPEYEFDLMSEYIFTLDINKSAARQGLEYLSVNQLYDTLDKHIKKMVSAKNSVSKEWGKVYAAQRELDKGNIGIEECIRLLAEIQPKSSEMKVYSRIIPMYAILPLKQFGRLKDMSDSVLIDTISNQNYVYHSFKSRYMLLLANCFFGNNEIEKAQEYARHGIENSNVKRIIFFSYLTYGSSLMLDDYEKSKSSFLKGLEVGKGNKIYEQHAIRNLCFLENLWGKENQYLNIQSNEIIDRQEVVHYLIRKGSKQQAKKMLDQLDLMEHDDNDLGLHYYLKGLLESSREYFLESVKYFKLSGDKFSCTLPIIELEKLGVEKQILEIISI</sequence>
<reference evidence="1 2" key="1">
    <citation type="submission" date="2020-12" db="EMBL/GenBank/DDBJ databases">
        <title>FDA dAtabase for Regulatory Grade micrObial Sequences (FDA-ARGOS): Supporting development and validation of Infectious Disease Dx tests.</title>
        <authorList>
            <person name="Nelson B."/>
            <person name="Plummer A."/>
            <person name="Tallon L."/>
            <person name="Sadzewicz L."/>
            <person name="Zhao X."/>
            <person name="Boylan J."/>
            <person name="Ott S."/>
            <person name="Bowen H."/>
            <person name="Vavikolanu K."/>
            <person name="Mehta A."/>
            <person name="Aluvathingal J."/>
            <person name="Nadendla S."/>
            <person name="Myers T."/>
            <person name="Yan Y."/>
            <person name="Sichtig H."/>
        </authorList>
    </citation>
    <scope>NUCLEOTIDE SEQUENCE [LARGE SCALE GENOMIC DNA]</scope>
    <source>
        <strain evidence="1 2">FDAARGOS_923</strain>
    </source>
</reference>
<dbReference type="Pfam" id="PF22871">
    <property type="entry name" value="AimR"/>
    <property type="match status" value="1"/>
</dbReference>
<proteinExistence type="predicted"/>
<organism evidence="1 2">
    <name type="scientific">Bacillus licheniformis</name>
    <dbReference type="NCBI Taxonomy" id="1402"/>
    <lineage>
        <taxon>Bacteria</taxon>
        <taxon>Bacillati</taxon>
        <taxon>Bacillota</taxon>
        <taxon>Bacilli</taxon>
        <taxon>Bacillales</taxon>
        <taxon>Bacillaceae</taxon>
        <taxon>Bacillus</taxon>
    </lineage>
</organism>
<name>A0AB37GF63_BACLI</name>
<dbReference type="NCBIfam" id="NF038310">
    <property type="entry name" value="lysogeny_AimR"/>
    <property type="match status" value="1"/>
</dbReference>
<evidence type="ECO:0000313" key="2">
    <source>
        <dbReference type="Proteomes" id="UP000595038"/>
    </source>
</evidence>
<evidence type="ECO:0000313" key="1">
    <source>
        <dbReference type="EMBL" id="QPR71108.1"/>
    </source>
</evidence>
<protein>
    <recommendedName>
        <fullName evidence="3">SPBc2 prophage-derived protein YopK</fullName>
    </recommendedName>
</protein>